<dbReference type="STRING" id="872965.SE16_04560"/>
<dbReference type="OrthoDB" id="9765625at2"/>
<keyword evidence="2" id="KW-0456">Lyase</keyword>
<dbReference type="Gene3D" id="3.30.70.1380">
    <property type="entry name" value="Transcriptional regulatory protein pf0864 domain like"/>
    <property type="match status" value="1"/>
</dbReference>
<dbReference type="InParanoid" id="A0A0M8KAW3"/>
<evidence type="ECO:0000313" key="6">
    <source>
        <dbReference type="Proteomes" id="UP000050502"/>
    </source>
</evidence>
<dbReference type="InterPro" id="IPR002822">
    <property type="entry name" value="Ni_insertion"/>
</dbReference>
<evidence type="ECO:0000313" key="3">
    <source>
        <dbReference type="EMBL" id="GAP64282.1"/>
    </source>
</evidence>
<dbReference type="EMBL" id="LGKN01000003">
    <property type="protein sequence ID" value="KPL89674.1"/>
    <property type="molecule type" value="Genomic_DNA"/>
</dbReference>
<dbReference type="HAMAP" id="MF_01074">
    <property type="entry name" value="LarC"/>
    <property type="match status" value="1"/>
</dbReference>
<comment type="caution">
    <text evidence="3">The sequence shown here is derived from an EMBL/GenBank/DDBJ whole genome shotgun (WGS) entry which is preliminary data.</text>
</comment>
<dbReference type="GO" id="GO:0016151">
    <property type="term" value="F:nickel cation binding"/>
    <property type="evidence" value="ECO:0007669"/>
    <property type="project" value="UniProtKB-UniRule"/>
</dbReference>
<dbReference type="GO" id="GO:0016829">
    <property type="term" value="F:lyase activity"/>
    <property type="evidence" value="ECO:0007669"/>
    <property type="project" value="UniProtKB-UniRule"/>
</dbReference>
<dbReference type="EMBL" id="BBZA01000241">
    <property type="protein sequence ID" value="GAP64282.1"/>
    <property type="molecule type" value="Genomic_DNA"/>
</dbReference>
<dbReference type="Proteomes" id="UP000050502">
    <property type="component" value="Unassembled WGS sequence"/>
</dbReference>
<reference evidence="3 5" key="1">
    <citation type="journal article" date="2015" name="Genome Announc.">
        <title>Draft Genome Sequence of a Heterotrophic Facultative Anaerobic Thermophilic Bacterium, Ardenticatena maritima Strain 110ST.</title>
        <authorList>
            <person name="Kawaichi S."/>
            <person name="Yoshida T."/>
            <person name="Sako Y."/>
            <person name="Nakamura R."/>
        </authorList>
    </citation>
    <scope>NUCLEOTIDE SEQUENCE [LARGE SCALE GENOMIC DNA]</scope>
    <source>
        <strain evidence="3 5">110S</strain>
    </source>
</reference>
<dbReference type="Proteomes" id="UP000037784">
    <property type="component" value="Unassembled WGS sequence"/>
</dbReference>
<proteinExistence type="inferred from homology"/>
<accession>A0A0M8KAW3</accession>
<reference evidence="5" key="3">
    <citation type="submission" date="2015-08" db="EMBL/GenBank/DDBJ databases">
        <title>Draft Genome Sequence of a Heterotrophic Facultative Anaerobic Bacterium Ardenticatena maritima Strain 110S.</title>
        <authorList>
            <person name="Kawaichi S."/>
            <person name="Yoshida T."/>
            <person name="Sako Y."/>
            <person name="Nakamura R."/>
        </authorList>
    </citation>
    <scope>NUCLEOTIDE SEQUENCE [LARGE SCALE GENOMIC DNA]</scope>
    <source>
        <strain evidence="5">110S</strain>
    </source>
</reference>
<evidence type="ECO:0000256" key="2">
    <source>
        <dbReference type="HAMAP-Rule" id="MF_01074"/>
    </source>
</evidence>
<evidence type="ECO:0000313" key="5">
    <source>
        <dbReference type="Proteomes" id="UP000037784"/>
    </source>
</evidence>
<dbReference type="AlphaFoldDB" id="A0A0M8KAW3"/>
<dbReference type="Pfam" id="PF01969">
    <property type="entry name" value="Ni_insertion"/>
    <property type="match status" value="1"/>
</dbReference>
<dbReference type="Gene3D" id="3.10.20.300">
    <property type="entry name" value="mk0293 like domain"/>
    <property type="match status" value="1"/>
</dbReference>
<dbReference type="PANTHER" id="PTHR36566">
    <property type="entry name" value="NICKEL INSERTION PROTEIN-RELATED"/>
    <property type="match status" value="1"/>
</dbReference>
<protein>
    <recommendedName>
        <fullName evidence="2">Putative nickel insertion protein</fullName>
    </recommendedName>
</protein>
<keyword evidence="5" id="KW-1185">Reference proteome</keyword>
<name>A0A0M8KAW3_9CHLR</name>
<evidence type="ECO:0000313" key="4">
    <source>
        <dbReference type="EMBL" id="KPL89674.1"/>
    </source>
</evidence>
<keyword evidence="1 2" id="KW-0533">Nickel</keyword>
<dbReference type="NCBIfam" id="TIGR00299">
    <property type="entry name" value="nickel pincer cofactor biosynthesis protein LarC"/>
    <property type="match status" value="1"/>
</dbReference>
<dbReference type="PATRIC" id="fig|872965.6.peg.887"/>
<evidence type="ECO:0000256" key="1">
    <source>
        <dbReference type="ARBA" id="ARBA00022596"/>
    </source>
</evidence>
<comment type="similarity">
    <text evidence="2">Belongs to the LarC family.</text>
</comment>
<dbReference type="PANTHER" id="PTHR36566:SF1">
    <property type="entry name" value="PYRIDINIUM-3,5-BISTHIOCARBOXYLIC ACID MONONUCLEOTIDE NICKEL INSERTION PROTEIN"/>
    <property type="match status" value="1"/>
</dbReference>
<organism evidence="3 5">
    <name type="scientific">Ardenticatena maritima</name>
    <dbReference type="NCBI Taxonomy" id="872965"/>
    <lineage>
        <taxon>Bacteria</taxon>
        <taxon>Bacillati</taxon>
        <taxon>Chloroflexota</taxon>
        <taxon>Ardenticatenia</taxon>
        <taxon>Ardenticatenales</taxon>
        <taxon>Ardenticatenaceae</taxon>
        <taxon>Ardenticatena</taxon>
    </lineage>
</organism>
<gene>
    <name evidence="3" type="ORF">ARMA_2705</name>
    <name evidence="4" type="ORF">SE16_04560</name>
</gene>
<sequence length="390" mass="42619">MLAYIDAQAGVSGDMLLGALVDVGWPLDALRTTVERLHLPREKWRVWAESVQRGALRATLVHVETDEEHHHRHLPDIRAMIEAADLPEAVKQGAIGVFTRLAEAEAHVHGIAVEKVHFHEVGALDAIIDIVGVVAGFHALGITQVYASPVPLAHGWANTAHGRIPLPAPATLELLAAVNAPTRPAPGEGELVTPTGAALLAHLARFEQPPMRIQRVGYGAGQKTFPWPNVVRLWLGASDDEGPLRLLETNIDDMNPELFGTLPERLLAAGALDVWFTPVQMKKGRPGVVVQVLARAADEARLATLLLRETTTLGVRVHDVRRYEAARDFQTVQTPYGAVRVKRKHLNGRTVGAMPEFEECRRLAEAHNVPVRDVYEAAFAAAQHLVEREA</sequence>
<reference evidence="4 6" key="2">
    <citation type="submission" date="2015-07" db="EMBL/GenBank/DDBJ databases">
        <title>Whole genome sequence of Ardenticatena maritima DSM 23922.</title>
        <authorList>
            <person name="Hemp J."/>
            <person name="Ward L.M."/>
            <person name="Pace L.A."/>
            <person name="Fischer W.W."/>
        </authorList>
    </citation>
    <scope>NUCLEOTIDE SEQUENCE [LARGE SCALE GENOMIC DNA]</scope>
    <source>
        <strain evidence="4 6">110S</strain>
    </source>
</reference>
<dbReference type="RefSeq" id="WP_054493988.1">
    <property type="nucleotide sequence ID" value="NZ_BBZA01000241.1"/>
</dbReference>